<evidence type="ECO:0000313" key="4">
    <source>
        <dbReference type="EMBL" id="MDB1999989.1"/>
    </source>
</evidence>
<protein>
    <submittedName>
        <fullName evidence="4">DUF975 family protein</fullName>
    </submittedName>
</protein>
<organism evidence="4 5">
    <name type="scientific">Clostridium symbiosum</name>
    <name type="common">Bacteroides symbiosus</name>
    <dbReference type="NCBI Taxonomy" id="1512"/>
    <lineage>
        <taxon>Bacteria</taxon>
        <taxon>Bacillati</taxon>
        <taxon>Bacillota</taxon>
        <taxon>Clostridia</taxon>
        <taxon>Lachnospirales</taxon>
        <taxon>Lachnospiraceae</taxon>
        <taxon>Otoolea</taxon>
    </lineage>
</organism>
<name>A0AAW6AWW2_CLOSY</name>
<evidence type="ECO:0000256" key="2">
    <source>
        <dbReference type="SAM" id="Phobius"/>
    </source>
</evidence>
<feature type="transmembrane region" description="Helical" evidence="2">
    <location>
        <begin position="133"/>
        <end position="152"/>
    </location>
</feature>
<keyword evidence="2" id="KW-0472">Membrane</keyword>
<dbReference type="Proteomes" id="UP001203136">
    <property type="component" value="Unassembled WGS sequence"/>
</dbReference>
<dbReference type="RefSeq" id="WP_003507782.1">
    <property type="nucleotide sequence ID" value="NZ_BAABZD010000009.1"/>
</dbReference>
<dbReference type="EMBL" id="JAQLGM010000013">
    <property type="protein sequence ID" value="MDB1999989.1"/>
    <property type="molecule type" value="Genomic_DNA"/>
</dbReference>
<sequence length="280" mass="31529">MWSIGDMKRNGWAKVKIYYWSAFAVTLICSLLGGGASRGGSVNTYREYREDIHHSFSGLSPAALHMIITTLVGVFAIVGIAALLFKIFIGNPVVVGKNRFFMESRQSLQSAGIGKVFWVFGCGNYMNVVKIMFLRDLFTALWSLLLVIPGIYKGYEYAMIPYILSENPEADSRDVFAVTKDMMNGNRFQLFLLELSFIGWYLLGVLLCCVGGVLVVPYQEASIAELYSHLRSFIHGFPFNGYGGEPEVFYDNGNQGDDRYDNQNYGGHNENNGNYYDDRY</sequence>
<dbReference type="AlphaFoldDB" id="A0AAW6AWW2"/>
<keyword evidence="2" id="KW-1133">Transmembrane helix</keyword>
<dbReference type="Proteomes" id="UP001300871">
    <property type="component" value="Unassembled WGS sequence"/>
</dbReference>
<feature type="region of interest" description="Disordered" evidence="1">
    <location>
        <begin position="253"/>
        <end position="280"/>
    </location>
</feature>
<dbReference type="Pfam" id="PF06161">
    <property type="entry name" value="DUF975"/>
    <property type="match status" value="1"/>
</dbReference>
<feature type="transmembrane region" description="Helical" evidence="2">
    <location>
        <begin position="198"/>
        <end position="218"/>
    </location>
</feature>
<comment type="caution">
    <text evidence="4">The sequence shown here is derived from an EMBL/GenBank/DDBJ whole genome shotgun (WGS) entry which is preliminary data.</text>
</comment>
<proteinExistence type="predicted"/>
<feature type="transmembrane region" description="Helical" evidence="2">
    <location>
        <begin position="62"/>
        <end position="89"/>
    </location>
</feature>
<dbReference type="EMBL" id="JAINVB010000001">
    <property type="protein sequence ID" value="MCK0086355.1"/>
    <property type="molecule type" value="Genomic_DNA"/>
</dbReference>
<dbReference type="PANTHER" id="PTHR40076:SF1">
    <property type="entry name" value="MEMBRANE PROTEIN"/>
    <property type="match status" value="1"/>
</dbReference>
<dbReference type="InterPro" id="IPR010380">
    <property type="entry name" value="DUF975"/>
</dbReference>
<keyword evidence="2" id="KW-0812">Transmembrane</keyword>
<dbReference type="GeneID" id="57970468"/>
<evidence type="ECO:0000313" key="5">
    <source>
        <dbReference type="Proteomes" id="UP001300871"/>
    </source>
</evidence>
<accession>A0AAW6AWW2</accession>
<reference evidence="4" key="2">
    <citation type="submission" date="2023-01" db="EMBL/GenBank/DDBJ databases">
        <title>Human gut microbiome strain richness.</title>
        <authorList>
            <person name="Chen-Liaw A."/>
        </authorList>
    </citation>
    <scope>NUCLEOTIDE SEQUENCE</scope>
    <source>
        <strain evidence="4">B1_m1001713B170214d0_201011</strain>
    </source>
</reference>
<evidence type="ECO:0000256" key="1">
    <source>
        <dbReference type="SAM" id="MobiDB-lite"/>
    </source>
</evidence>
<gene>
    <name evidence="3" type="ORF">K5I21_10845</name>
    <name evidence="4" type="ORF">PM006_07230</name>
</gene>
<dbReference type="PANTHER" id="PTHR40076">
    <property type="entry name" value="MEMBRANE PROTEIN-RELATED"/>
    <property type="match status" value="1"/>
</dbReference>
<reference evidence="3" key="1">
    <citation type="journal article" date="2022" name="Cell Host Microbe">
        <title>Colonization of the live biotherapeutic product VE303 and modulation of the microbiota and metabolites in healthy volunteers.</title>
        <authorList>
            <person name="Dsouza M."/>
            <person name="Menon R."/>
            <person name="Crossette E."/>
            <person name="Bhattarai S.K."/>
            <person name="Schneider J."/>
            <person name="Kim Y.G."/>
            <person name="Reddy S."/>
            <person name="Caballero S."/>
            <person name="Felix C."/>
            <person name="Cornacchione L."/>
            <person name="Hendrickson J."/>
            <person name="Watson A.R."/>
            <person name="Minot S.S."/>
            <person name="Greenfield N."/>
            <person name="Schopf L."/>
            <person name="Szabady R."/>
            <person name="Patarroyo J."/>
            <person name="Smith W."/>
            <person name="Harrison P."/>
            <person name="Kuijper E.J."/>
            <person name="Kelly C.P."/>
            <person name="Olle B."/>
            <person name="Bobilev D."/>
            <person name="Silber J.L."/>
            <person name="Bucci V."/>
            <person name="Roberts B."/>
            <person name="Faith J."/>
            <person name="Norman J.M."/>
        </authorList>
    </citation>
    <scope>NUCLEOTIDE SEQUENCE</scope>
    <source>
        <strain evidence="3">VE303-04</strain>
    </source>
</reference>
<feature type="compositionally biased region" description="Low complexity" evidence="1">
    <location>
        <begin position="262"/>
        <end position="280"/>
    </location>
</feature>
<evidence type="ECO:0000313" key="3">
    <source>
        <dbReference type="EMBL" id="MCK0086355.1"/>
    </source>
</evidence>